<accession>A0AAV7PU64</accession>
<dbReference type="Proteomes" id="UP001066276">
    <property type="component" value="Chromosome 7"/>
</dbReference>
<dbReference type="AlphaFoldDB" id="A0AAV7PU64"/>
<gene>
    <name evidence="2" type="ORF">NDU88_008862</name>
</gene>
<organism evidence="2 3">
    <name type="scientific">Pleurodeles waltl</name>
    <name type="common">Iberian ribbed newt</name>
    <dbReference type="NCBI Taxonomy" id="8319"/>
    <lineage>
        <taxon>Eukaryota</taxon>
        <taxon>Metazoa</taxon>
        <taxon>Chordata</taxon>
        <taxon>Craniata</taxon>
        <taxon>Vertebrata</taxon>
        <taxon>Euteleostomi</taxon>
        <taxon>Amphibia</taxon>
        <taxon>Batrachia</taxon>
        <taxon>Caudata</taxon>
        <taxon>Salamandroidea</taxon>
        <taxon>Salamandridae</taxon>
        <taxon>Pleurodelinae</taxon>
        <taxon>Pleurodeles</taxon>
    </lineage>
</organism>
<sequence length="74" mass="7558">MAAASALSNHRTWTIFDGRDPPCECLDGGTTALRAAPACEGLSGPSGTRATPSGGPGRRVHGPARSAPGAWAWW</sequence>
<feature type="region of interest" description="Disordered" evidence="1">
    <location>
        <begin position="39"/>
        <end position="74"/>
    </location>
</feature>
<evidence type="ECO:0000313" key="2">
    <source>
        <dbReference type="EMBL" id="KAJ1130510.1"/>
    </source>
</evidence>
<dbReference type="EMBL" id="JANPWB010000011">
    <property type="protein sequence ID" value="KAJ1130510.1"/>
    <property type="molecule type" value="Genomic_DNA"/>
</dbReference>
<protein>
    <submittedName>
        <fullName evidence="2">Uncharacterized protein</fullName>
    </submittedName>
</protein>
<proteinExistence type="predicted"/>
<evidence type="ECO:0000313" key="3">
    <source>
        <dbReference type="Proteomes" id="UP001066276"/>
    </source>
</evidence>
<comment type="caution">
    <text evidence="2">The sequence shown here is derived from an EMBL/GenBank/DDBJ whole genome shotgun (WGS) entry which is preliminary data.</text>
</comment>
<name>A0AAV7PU64_PLEWA</name>
<keyword evidence="3" id="KW-1185">Reference proteome</keyword>
<evidence type="ECO:0000256" key="1">
    <source>
        <dbReference type="SAM" id="MobiDB-lite"/>
    </source>
</evidence>
<reference evidence="2" key="1">
    <citation type="journal article" date="2022" name="bioRxiv">
        <title>Sequencing and chromosome-scale assembly of the giantPleurodeles waltlgenome.</title>
        <authorList>
            <person name="Brown T."/>
            <person name="Elewa A."/>
            <person name="Iarovenko S."/>
            <person name="Subramanian E."/>
            <person name="Araus A.J."/>
            <person name="Petzold A."/>
            <person name="Susuki M."/>
            <person name="Suzuki K.-i.T."/>
            <person name="Hayashi T."/>
            <person name="Toyoda A."/>
            <person name="Oliveira C."/>
            <person name="Osipova E."/>
            <person name="Leigh N.D."/>
            <person name="Simon A."/>
            <person name="Yun M.H."/>
        </authorList>
    </citation>
    <scope>NUCLEOTIDE SEQUENCE</scope>
    <source>
        <strain evidence="2">20211129_DDA</strain>
        <tissue evidence="2">Liver</tissue>
    </source>
</reference>